<dbReference type="RefSeq" id="XP_014650197.1">
    <property type="nucleotide sequence ID" value="XM_014794711.1"/>
</dbReference>
<gene>
    <name evidence="3" type="primary">LOC101405907</name>
</gene>
<reference evidence="3" key="1">
    <citation type="submission" date="2025-08" db="UniProtKB">
        <authorList>
            <consortium name="RefSeq"/>
        </authorList>
    </citation>
    <scope>IDENTIFICATION</scope>
</reference>
<sequence length="670" mass="74366">MIDSVKLRRDCAADFFSHYEYLCALQDSVPLPAVRACLREGVLDFNADRLRVVDWAPLLSTLRINKDLPLVSVRSFFQPWLGETGSDRNKVCRSRVPAIRNKDVTFQLCKALKCCLSASSALKNLELNGLVLRERDLTILAKGLNKSATLVHLSLANCPIGDGGLENHSVMKAVIKKVLQNGRSAKSEYQWITSPSVKEPFKTARQKKRTIVLGSGRKGKATIRIGLATKKPVSNGRKPSLGKEYAPEPLPPGVSGFLPWRTAERAKRNRGFPLIKTRDVYNQLQQSDFPVTVTVESPSSSEIEEADDSSDSVPEEPEKTSLKQEALQGKLEECLKQLKEERVIRLKADKRVSELEHENAQLRNINFSLSEALHAQSLTNMILDDEGVLGSIENSFQKFHAFLDLLKDAGLGQLATMAGIDQSDFHLLGRPQMNSTVSSPPEEQKKALEEEKPESKQNAVGQMQNIQVSICMQSAYNEGTLMKFQKITGDARIPLPLDSFQIPVSTQEALGTSRDNVGVPVTEQRQESFEEFVARTCSPLADVISGTESQRKEEELSRNGRSSSEKMTKTGEYTKKHSAKKQPGKDLHFCSDSSVNQKSKGIGQNNSLVNEPIKSESLKKHISVKKESRILTVSSKTTKSKLNVLEHSESDTLGSDFEFQESIQTVSRLT</sequence>
<feature type="compositionally biased region" description="Basic and acidic residues" evidence="1">
    <location>
        <begin position="442"/>
        <end position="455"/>
    </location>
</feature>
<dbReference type="GeneID" id="101405907"/>
<feature type="region of interest" description="Disordered" evidence="1">
    <location>
        <begin position="544"/>
        <end position="588"/>
    </location>
</feature>
<feature type="compositionally biased region" description="Polar residues" evidence="1">
    <location>
        <begin position="432"/>
        <end position="441"/>
    </location>
</feature>
<evidence type="ECO:0000256" key="1">
    <source>
        <dbReference type="SAM" id="MobiDB-lite"/>
    </source>
</evidence>
<accession>A0ABM1DEG6</accession>
<dbReference type="Proteomes" id="UP000694910">
    <property type="component" value="Unplaced"/>
</dbReference>
<feature type="region of interest" description="Disordered" evidence="1">
    <location>
        <begin position="430"/>
        <end position="460"/>
    </location>
</feature>
<feature type="region of interest" description="Disordered" evidence="1">
    <location>
        <begin position="294"/>
        <end position="324"/>
    </location>
</feature>
<protein>
    <submittedName>
        <fullName evidence="3">Centrosomal protein of 78 kDa isoform X4</fullName>
    </submittedName>
</protein>
<dbReference type="SUPFAM" id="SSF52047">
    <property type="entry name" value="RNI-like"/>
    <property type="match status" value="1"/>
</dbReference>
<proteinExistence type="predicted"/>
<dbReference type="PANTHER" id="PTHR24110:SF3">
    <property type="entry name" value="CENTROSOMAL PROTEIN OF 78 KDA"/>
    <property type="match status" value="1"/>
</dbReference>
<dbReference type="Gene3D" id="3.80.10.10">
    <property type="entry name" value="Ribonuclease Inhibitor"/>
    <property type="match status" value="1"/>
</dbReference>
<feature type="compositionally biased region" description="Basic and acidic residues" evidence="1">
    <location>
        <begin position="549"/>
        <end position="575"/>
    </location>
</feature>
<evidence type="ECO:0000313" key="3">
    <source>
        <dbReference type="RefSeq" id="XP_014650197.1"/>
    </source>
</evidence>
<dbReference type="InterPro" id="IPR032675">
    <property type="entry name" value="LRR_dom_sf"/>
</dbReference>
<evidence type="ECO:0000313" key="2">
    <source>
        <dbReference type="Proteomes" id="UP000694910"/>
    </source>
</evidence>
<keyword evidence="2" id="KW-1185">Reference proteome</keyword>
<name>A0ABM1DEG6_CERSS</name>
<dbReference type="PANTHER" id="PTHR24110">
    <property type="entry name" value="CENTROSOMAL PROTEIN OF 78 KDA"/>
    <property type="match status" value="1"/>
</dbReference>
<feature type="compositionally biased region" description="Acidic residues" evidence="1">
    <location>
        <begin position="302"/>
        <end position="315"/>
    </location>
</feature>
<organism evidence="2 3">
    <name type="scientific">Ceratotherium simum simum</name>
    <name type="common">Southern white rhinoceros</name>
    <dbReference type="NCBI Taxonomy" id="73337"/>
    <lineage>
        <taxon>Eukaryota</taxon>
        <taxon>Metazoa</taxon>
        <taxon>Chordata</taxon>
        <taxon>Craniata</taxon>
        <taxon>Vertebrata</taxon>
        <taxon>Euteleostomi</taxon>
        <taxon>Mammalia</taxon>
        <taxon>Eutheria</taxon>
        <taxon>Laurasiatheria</taxon>
        <taxon>Perissodactyla</taxon>
        <taxon>Rhinocerotidae</taxon>
        <taxon>Ceratotherium</taxon>
    </lineage>
</organism>